<evidence type="ECO:0000313" key="4">
    <source>
        <dbReference type="Proteomes" id="UP001233172"/>
    </source>
</evidence>
<keyword evidence="4" id="KW-1185">Reference proteome</keyword>
<dbReference type="InterPro" id="IPR000863">
    <property type="entry name" value="Sulfotransferase_dom"/>
</dbReference>
<dbReference type="InterPro" id="IPR052654">
    <property type="entry name" value="CS_Sulfotransferase"/>
</dbReference>
<dbReference type="SUPFAM" id="SSF52540">
    <property type="entry name" value="P-loop containing nucleoside triphosphate hydrolases"/>
    <property type="match status" value="1"/>
</dbReference>
<dbReference type="PANTHER" id="PTHR15723:SF0">
    <property type="entry name" value="CARBOHYDRATE SULFOTRANSFERASE 15"/>
    <property type="match status" value="1"/>
</dbReference>
<proteinExistence type="predicted"/>
<keyword evidence="1" id="KW-0472">Membrane</keyword>
<feature type="domain" description="Sulfotransferase" evidence="2">
    <location>
        <begin position="201"/>
        <end position="367"/>
    </location>
</feature>
<sequence>MRAEPMLRQVKKVFLVLVGILTTIFIVHHTWVTSKNVRQGLVAWSIKEVQSIEKIPCIDRRASEYNRVEDIYCIVLPEFLPHLKNPCFDDIVQNGTKSLRCLPYFYIIGIDKSGSTDFHNRLTKHPQVYGNLGTLDKETEFWSWRRYGFAFKRKIEQRATLDFYLDLFSPLAGNITARNETNLVTGDATPMDVYDFRGWPMIPQNEGLQEPRILTPHLVKYIHGKHRPKFLIIFREPIERLYSDYVFLKFGEDPEKFHQHVVQAITMMKDCIAMYSRRFCFFDDDLLQKLPVRIHVSCYSVFVKEWLQVFPRSAFHIIRTTEYANEMETTLKEAFHFLELPSVSPDIMQDMVNEDRRHKTANKTSTVLPETRVLLRRYYSTCNEEMAELLDDQRFLWLDHYS</sequence>
<keyword evidence="1" id="KW-1133">Transmembrane helix</keyword>
<reference evidence="3" key="1">
    <citation type="journal article" date="2023" name="PLoS Negl. Trop. Dis.">
        <title>A genome sequence for Biomphalaria pfeifferi, the major vector snail for the human-infecting parasite Schistosoma mansoni.</title>
        <authorList>
            <person name="Bu L."/>
            <person name="Lu L."/>
            <person name="Laidemitt M.R."/>
            <person name="Zhang S.M."/>
            <person name="Mutuku M."/>
            <person name="Mkoji G."/>
            <person name="Steinauer M."/>
            <person name="Loker E.S."/>
        </authorList>
    </citation>
    <scope>NUCLEOTIDE SEQUENCE</scope>
    <source>
        <strain evidence="3">KasaAsao</strain>
    </source>
</reference>
<dbReference type="Gene3D" id="3.40.50.300">
    <property type="entry name" value="P-loop containing nucleotide triphosphate hydrolases"/>
    <property type="match status" value="1"/>
</dbReference>
<dbReference type="EMBL" id="JASAOG010000142">
    <property type="protein sequence ID" value="KAK0048053.1"/>
    <property type="molecule type" value="Genomic_DNA"/>
</dbReference>
<evidence type="ECO:0000256" key="1">
    <source>
        <dbReference type="SAM" id="Phobius"/>
    </source>
</evidence>
<organism evidence="3 4">
    <name type="scientific">Biomphalaria pfeifferi</name>
    <name type="common">Bloodfluke planorb</name>
    <name type="synonym">Freshwater snail</name>
    <dbReference type="NCBI Taxonomy" id="112525"/>
    <lineage>
        <taxon>Eukaryota</taxon>
        <taxon>Metazoa</taxon>
        <taxon>Spiralia</taxon>
        <taxon>Lophotrochozoa</taxon>
        <taxon>Mollusca</taxon>
        <taxon>Gastropoda</taxon>
        <taxon>Heterobranchia</taxon>
        <taxon>Euthyneura</taxon>
        <taxon>Panpulmonata</taxon>
        <taxon>Hygrophila</taxon>
        <taxon>Lymnaeoidea</taxon>
        <taxon>Planorbidae</taxon>
        <taxon>Biomphalaria</taxon>
    </lineage>
</organism>
<name>A0AAD8B5Z8_BIOPF</name>
<reference evidence="3" key="2">
    <citation type="submission" date="2023-04" db="EMBL/GenBank/DDBJ databases">
        <authorList>
            <person name="Bu L."/>
            <person name="Lu L."/>
            <person name="Laidemitt M.R."/>
            <person name="Zhang S.M."/>
            <person name="Mutuku M."/>
            <person name="Mkoji G."/>
            <person name="Steinauer M."/>
            <person name="Loker E.S."/>
        </authorList>
    </citation>
    <scope>NUCLEOTIDE SEQUENCE</scope>
    <source>
        <strain evidence="3">KasaAsao</strain>
        <tissue evidence="3">Whole Snail</tissue>
    </source>
</reference>
<evidence type="ECO:0000313" key="3">
    <source>
        <dbReference type="EMBL" id="KAK0048053.1"/>
    </source>
</evidence>
<keyword evidence="1" id="KW-0812">Transmembrane</keyword>
<evidence type="ECO:0000259" key="2">
    <source>
        <dbReference type="Pfam" id="PF00685"/>
    </source>
</evidence>
<dbReference type="GO" id="GO:0019319">
    <property type="term" value="P:hexose biosynthetic process"/>
    <property type="evidence" value="ECO:0007669"/>
    <property type="project" value="TreeGrafter"/>
</dbReference>
<dbReference type="Pfam" id="PF00685">
    <property type="entry name" value="Sulfotransfer_1"/>
    <property type="match status" value="1"/>
</dbReference>
<accession>A0AAD8B5Z8</accession>
<dbReference type="PANTHER" id="PTHR15723">
    <property type="entry name" value="CARBOHYDRATE SULFOTRANSFERASE 15"/>
    <property type="match status" value="1"/>
</dbReference>
<protein>
    <submittedName>
        <fullName evidence="3">Carbohydrate sulfotransferase 15</fullName>
    </submittedName>
</protein>
<dbReference type="InterPro" id="IPR027417">
    <property type="entry name" value="P-loop_NTPase"/>
</dbReference>
<comment type="caution">
    <text evidence="3">The sequence shown here is derived from an EMBL/GenBank/DDBJ whole genome shotgun (WGS) entry which is preliminary data.</text>
</comment>
<dbReference type="GO" id="GO:0050659">
    <property type="term" value="F:N-acetylgalactosamine 4-sulfate 6-O-sulfotransferase activity"/>
    <property type="evidence" value="ECO:0007669"/>
    <property type="project" value="TreeGrafter"/>
</dbReference>
<dbReference type="AlphaFoldDB" id="A0AAD8B5Z8"/>
<dbReference type="Proteomes" id="UP001233172">
    <property type="component" value="Unassembled WGS sequence"/>
</dbReference>
<feature type="transmembrane region" description="Helical" evidence="1">
    <location>
        <begin position="12"/>
        <end position="31"/>
    </location>
</feature>
<gene>
    <name evidence="3" type="ORF">Bpfe_022493</name>
</gene>